<evidence type="ECO:0000313" key="3">
    <source>
        <dbReference type="Proteomes" id="UP001242480"/>
    </source>
</evidence>
<evidence type="ECO:0000259" key="1">
    <source>
        <dbReference type="Pfam" id="PF01850"/>
    </source>
</evidence>
<evidence type="ECO:0000313" key="2">
    <source>
        <dbReference type="EMBL" id="MDQ0469441.1"/>
    </source>
</evidence>
<dbReference type="Proteomes" id="UP001242480">
    <property type="component" value="Unassembled WGS sequence"/>
</dbReference>
<dbReference type="Pfam" id="PF01850">
    <property type="entry name" value="PIN"/>
    <property type="match status" value="1"/>
</dbReference>
<dbReference type="CDD" id="cd09871">
    <property type="entry name" value="PIN_MtVapC28-VapC30-like"/>
    <property type="match status" value="1"/>
</dbReference>
<name>A0ABU0J7C1_9HYPH</name>
<organism evidence="2 3">
    <name type="scientific">Labrys wisconsinensis</name>
    <dbReference type="NCBI Taxonomy" id="425677"/>
    <lineage>
        <taxon>Bacteria</taxon>
        <taxon>Pseudomonadati</taxon>
        <taxon>Pseudomonadota</taxon>
        <taxon>Alphaproteobacteria</taxon>
        <taxon>Hyphomicrobiales</taxon>
        <taxon>Xanthobacteraceae</taxon>
        <taxon>Labrys</taxon>
    </lineage>
</organism>
<dbReference type="SUPFAM" id="SSF88723">
    <property type="entry name" value="PIN domain-like"/>
    <property type="match status" value="1"/>
</dbReference>
<keyword evidence="2" id="KW-0378">Hydrolase</keyword>
<feature type="domain" description="PIN" evidence="1">
    <location>
        <begin position="1"/>
        <end position="140"/>
    </location>
</feature>
<keyword evidence="3" id="KW-1185">Reference proteome</keyword>
<gene>
    <name evidence="2" type="ORF">QO011_002452</name>
</gene>
<sequence length="142" mass="15380">MFIDASAIVAVINQEPGWQEIVKRLSEMQDGCLVSPVVRFEAVLAVARAAAKAGGADVKPTPHILAIARELVDELFKEFEAREIEVSRAIGDKALDAAMTYGKTIGHPADLNFGDCFAYACAKEYKTGLIYKGDDFARTDLA</sequence>
<reference evidence="2 3" key="1">
    <citation type="submission" date="2023-07" db="EMBL/GenBank/DDBJ databases">
        <title>Genomic Encyclopedia of Type Strains, Phase IV (KMG-IV): sequencing the most valuable type-strain genomes for metagenomic binning, comparative biology and taxonomic classification.</title>
        <authorList>
            <person name="Goeker M."/>
        </authorList>
    </citation>
    <scope>NUCLEOTIDE SEQUENCE [LARGE SCALE GENOMIC DNA]</scope>
    <source>
        <strain evidence="2 3">DSM 19619</strain>
    </source>
</reference>
<dbReference type="Gene3D" id="3.40.50.1010">
    <property type="entry name" value="5'-nuclease"/>
    <property type="match status" value="1"/>
</dbReference>
<proteinExistence type="predicted"/>
<accession>A0ABU0J7C1</accession>
<protein>
    <submittedName>
        <fullName evidence="2">Ribonuclease VapC</fullName>
        <ecNumber evidence="2">3.1.-.-</ecNumber>
    </submittedName>
</protein>
<dbReference type="GO" id="GO:0016787">
    <property type="term" value="F:hydrolase activity"/>
    <property type="evidence" value="ECO:0007669"/>
    <property type="project" value="UniProtKB-KW"/>
</dbReference>
<dbReference type="RefSeq" id="WP_307272162.1">
    <property type="nucleotide sequence ID" value="NZ_JAUSVX010000003.1"/>
</dbReference>
<dbReference type="EC" id="3.1.-.-" evidence="2"/>
<dbReference type="InterPro" id="IPR002716">
    <property type="entry name" value="PIN_dom"/>
</dbReference>
<dbReference type="EMBL" id="JAUSVX010000003">
    <property type="protein sequence ID" value="MDQ0469441.1"/>
    <property type="molecule type" value="Genomic_DNA"/>
</dbReference>
<dbReference type="InterPro" id="IPR029060">
    <property type="entry name" value="PIN-like_dom_sf"/>
</dbReference>
<comment type="caution">
    <text evidence="2">The sequence shown here is derived from an EMBL/GenBank/DDBJ whole genome shotgun (WGS) entry which is preliminary data.</text>
</comment>